<feature type="domain" description="GTP cyclohydrolase II" evidence="21">
    <location>
        <begin position="229"/>
        <end position="390"/>
    </location>
</feature>
<dbReference type="Proteomes" id="UP000193529">
    <property type="component" value="Unassembled WGS sequence"/>
</dbReference>
<feature type="active site" description="Nucleophile" evidence="19">
    <location>
        <position position="351"/>
    </location>
</feature>
<organism evidence="22 23">
    <name type="scientific">Mycobacterium palustre</name>
    <dbReference type="NCBI Taxonomy" id="153971"/>
    <lineage>
        <taxon>Bacteria</taxon>
        <taxon>Bacillati</taxon>
        <taxon>Actinomycetota</taxon>
        <taxon>Actinomycetes</taxon>
        <taxon>Mycobacteriales</taxon>
        <taxon>Mycobacteriaceae</taxon>
        <taxon>Mycobacterium</taxon>
        <taxon>Mycobacterium simiae complex</taxon>
    </lineage>
</organism>
<dbReference type="HAMAP" id="MF_00180">
    <property type="entry name" value="RibB"/>
    <property type="match status" value="1"/>
</dbReference>
<dbReference type="PIRSF" id="PIRSF001259">
    <property type="entry name" value="RibA"/>
    <property type="match status" value="1"/>
</dbReference>
<dbReference type="EC" id="4.1.99.12" evidence="20"/>
<gene>
    <name evidence="19" type="primary">ribA</name>
    <name evidence="20" type="synonym">ribB</name>
    <name evidence="22" type="ORF">AWC19_06950</name>
</gene>
<comment type="function">
    <text evidence="3 20">Catalyzes the conversion of D-ribulose 5-phosphate to formate and 3,4-dihydroxy-2-butanone 4-phosphate.</text>
</comment>
<feature type="binding site" evidence="20">
    <location>
        <begin position="151"/>
        <end position="155"/>
    </location>
    <ligand>
        <name>D-ribulose 5-phosphate</name>
        <dbReference type="ChEBI" id="CHEBI:58121"/>
    </ligand>
</feature>
<feature type="binding site" evidence="20">
    <location>
        <position position="43"/>
    </location>
    <ligand>
        <name>D-ribulose 5-phosphate</name>
        <dbReference type="ChEBI" id="CHEBI:58121"/>
    </ligand>
</feature>
<feature type="binding site" evidence="19">
    <location>
        <position position="337"/>
    </location>
    <ligand>
        <name>GTP</name>
        <dbReference type="ChEBI" id="CHEBI:37565"/>
    </ligand>
</feature>
<dbReference type="FunFam" id="3.90.870.10:FF:000001">
    <property type="entry name" value="Riboflavin biosynthesis protein RibBA"/>
    <property type="match status" value="1"/>
</dbReference>
<dbReference type="GO" id="GO:0008270">
    <property type="term" value="F:zinc ion binding"/>
    <property type="evidence" value="ECO:0007669"/>
    <property type="project" value="UniProtKB-UniRule"/>
</dbReference>
<keyword evidence="23" id="KW-1185">Reference proteome</keyword>
<feature type="binding site" evidence="19">
    <location>
        <position position="276"/>
    </location>
    <ligand>
        <name>Zn(2+)</name>
        <dbReference type="ChEBI" id="CHEBI:29105"/>
        <note>catalytic</note>
    </ligand>
</feature>
<comment type="similarity">
    <text evidence="19">Belongs to the GTP cyclohydrolase II family.</text>
</comment>
<dbReference type="NCBIfam" id="TIGR00506">
    <property type="entry name" value="ribB"/>
    <property type="match status" value="1"/>
</dbReference>
<dbReference type="GO" id="GO:0003935">
    <property type="term" value="F:GTP cyclohydrolase II activity"/>
    <property type="evidence" value="ECO:0007669"/>
    <property type="project" value="UniProtKB-UniRule"/>
</dbReference>
<feature type="binding site" evidence="19">
    <location>
        <position position="377"/>
    </location>
    <ligand>
        <name>GTP</name>
        <dbReference type="ChEBI" id="CHEBI:37565"/>
    </ligand>
</feature>
<dbReference type="PANTHER" id="PTHR21327:SF18">
    <property type="entry name" value="3,4-DIHYDROXY-2-BUTANONE 4-PHOSPHATE SYNTHASE"/>
    <property type="match status" value="1"/>
</dbReference>
<comment type="similarity">
    <text evidence="20">Belongs to the DHBP synthase family.</text>
</comment>
<dbReference type="PANTHER" id="PTHR21327">
    <property type="entry name" value="GTP CYCLOHYDROLASE II-RELATED"/>
    <property type="match status" value="1"/>
</dbReference>
<dbReference type="SUPFAM" id="SSF55821">
    <property type="entry name" value="YrdC/RibB"/>
    <property type="match status" value="1"/>
</dbReference>
<dbReference type="CDD" id="cd00641">
    <property type="entry name" value="GTP_cyclohydro2"/>
    <property type="match status" value="1"/>
</dbReference>
<feature type="binding site" evidence="19">
    <location>
        <begin position="271"/>
        <end position="275"/>
    </location>
    <ligand>
        <name>GTP</name>
        <dbReference type="ChEBI" id="CHEBI:37565"/>
    </ligand>
</feature>
<dbReference type="Pfam" id="PF00925">
    <property type="entry name" value="GTP_cyclohydro2"/>
    <property type="match status" value="1"/>
</dbReference>
<dbReference type="GO" id="GO:0000287">
    <property type="term" value="F:magnesium ion binding"/>
    <property type="evidence" value="ECO:0007669"/>
    <property type="project" value="UniProtKB-UniRule"/>
</dbReference>
<dbReference type="InterPro" id="IPR032677">
    <property type="entry name" value="GTP_cyclohydro_II"/>
</dbReference>
<dbReference type="GO" id="GO:0005525">
    <property type="term" value="F:GTP binding"/>
    <property type="evidence" value="ECO:0007669"/>
    <property type="project" value="UniProtKB-KW"/>
</dbReference>
<feature type="site" description="Essential for catalytic activity" evidence="20">
    <location>
        <position position="137"/>
    </location>
</feature>
<evidence type="ECO:0000256" key="10">
    <source>
        <dbReference type="ARBA" id="ARBA00022801"/>
    </source>
</evidence>
<dbReference type="Gene3D" id="3.40.50.10990">
    <property type="entry name" value="GTP cyclohydrolase II"/>
    <property type="match status" value="1"/>
</dbReference>
<evidence type="ECO:0000256" key="14">
    <source>
        <dbReference type="ARBA" id="ARBA00023211"/>
    </source>
</evidence>
<comment type="cofactor">
    <cofactor evidence="2">
        <name>Mn(2+)</name>
        <dbReference type="ChEBI" id="CHEBI:29035"/>
    </cofactor>
</comment>
<evidence type="ECO:0000256" key="1">
    <source>
        <dbReference type="ARBA" id="ARBA00000141"/>
    </source>
</evidence>
<dbReference type="NCBIfam" id="TIGR00505">
    <property type="entry name" value="ribA"/>
    <property type="match status" value="1"/>
</dbReference>
<comment type="pathway">
    <text evidence="4 19">Cofactor biosynthesis; riboflavin biosynthesis; 5-amino-6-(D-ribitylamino)uracil from GTP: step 1/4.</text>
</comment>
<evidence type="ECO:0000256" key="8">
    <source>
        <dbReference type="ARBA" id="ARBA00022723"/>
    </source>
</evidence>
<dbReference type="InterPro" id="IPR000926">
    <property type="entry name" value="RibA"/>
</dbReference>
<dbReference type="FunFam" id="3.40.50.10990:FF:000001">
    <property type="entry name" value="Riboflavin biosynthesis protein RibBA"/>
    <property type="match status" value="1"/>
</dbReference>
<evidence type="ECO:0000256" key="3">
    <source>
        <dbReference type="ARBA" id="ARBA00002284"/>
    </source>
</evidence>
<evidence type="ECO:0000256" key="6">
    <source>
        <dbReference type="ARBA" id="ARBA00005520"/>
    </source>
</evidence>
<keyword evidence="14 20" id="KW-0464">Manganese</keyword>
<dbReference type="InterPro" id="IPR000422">
    <property type="entry name" value="DHBP_synthase_RibB"/>
</dbReference>
<dbReference type="GO" id="GO:0030145">
    <property type="term" value="F:manganese ion binding"/>
    <property type="evidence" value="ECO:0007669"/>
    <property type="project" value="UniProtKB-UniRule"/>
</dbReference>
<dbReference type="HAMAP" id="MF_00179">
    <property type="entry name" value="RibA"/>
    <property type="match status" value="1"/>
</dbReference>
<dbReference type="Pfam" id="PF00926">
    <property type="entry name" value="DHBP_synthase"/>
    <property type="match status" value="1"/>
</dbReference>
<dbReference type="RefSeq" id="WP_085078250.1">
    <property type="nucleotide sequence ID" value="NZ_LQPJ01000097.1"/>
</dbReference>
<keyword evidence="12 20" id="KW-0460">Magnesium</keyword>
<feature type="binding site" evidence="19">
    <location>
        <position position="372"/>
    </location>
    <ligand>
        <name>GTP</name>
        <dbReference type="ChEBI" id="CHEBI:37565"/>
    </ligand>
</feature>
<evidence type="ECO:0000256" key="17">
    <source>
        <dbReference type="ARBA" id="ARBA00043932"/>
    </source>
</evidence>
<evidence type="ECO:0000256" key="12">
    <source>
        <dbReference type="ARBA" id="ARBA00022842"/>
    </source>
</evidence>
<dbReference type="AlphaFoldDB" id="A0A1X1ZQJ7"/>
<dbReference type="SUPFAM" id="SSF142695">
    <property type="entry name" value="RibA-like"/>
    <property type="match status" value="1"/>
</dbReference>
<evidence type="ECO:0000256" key="19">
    <source>
        <dbReference type="HAMAP-Rule" id="MF_00179"/>
    </source>
</evidence>
<evidence type="ECO:0000256" key="18">
    <source>
        <dbReference type="ARBA" id="ARBA00049295"/>
    </source>
</evidence>
<keyword evidence="8 20" id="KW-0479">Metal-binding</keyword>
<feature type="binding site" evidence="19">
    <location>
        <position position="289"/>
    </location>
    <ligand>
        <name>Zn(2+)</name>
        <dbReference type="ChEBI" id="CHEBI:29105"/>
        <note>catalytic</note>
    </ligand>
</feature>
<comment type="cofactor">
    <cofactor evidence="19">
        <name>Zn(2+)</name>
        <dbReference type="ChEBI" id="CHEBI:29105"/>
    </cofactor>
    <text evidence="19">Binds 1 zinc ion per subunit.</text>
</comment>
<feature type="binding site" evidence="19">
    <location>
        <position position="287"/>
    </location>
    <ligand>
        <name>Zn(2+)</name>
        <dbReference type="ChEBI" id="CHEBI:29105"/>
        <note>catalytic</note>
    </ligand>
</feature>
<dbReference type="GO" id="GO:0009231">
    <property type="term" value="P:riboflavin biosynthetic process"/>
    <property type="evidence" value="ECO:0007669"/>
    <property type="project" value="UniProtKB-UniRule"/>
</dbReference>
<evidence type="ECO:0000256" key="7">
    <source>
        <dbReference type="ARBA" id="ARBA00022619"/>
    </source>
</evidence>
<keyword evidence="16" id="KW-0511">Multifunctional enzyme</keyword>
<evidence type="ECO:0000313" key="23">
    <source>
        <dbReference type="Proteomes" id="UP000193529"/>
    </source>
</evidence>
<keyword evidence="15 20" id="KW-0456">Lyase</keyword>
<comment type="pathway">
    <text evidence="5 20">Cofactor biosynthesis; riboflavin biosynthesis; 2-hydroxy-3-oxobutyl phosphate from D-ribulose 5-phosphate: step 1/1.</text>
</comment>
<feature type="binding site" evidence="20">
    <location>
        <position position="154"/>
    </location>
    <ligand>
        <name>Mg(2+)</name>
        <dbReference type="ChEBI" id="CHEBI:18420"/>
        <label>2</label>
    </ligand>
</feature>
<comment type="cofactor">
    <cofactor evidence="20">
        <name>Mg(2+)</name>
        <dbReference type="ChEBI" id="CHEBI:18420"/>
    </cofactor>
    <cofactor evidence="20">
        <name>Mn(2+)</name>
        <dbReference type="ChEBI" id="CHEBI:29035"/>
    </cofactor>
    <text evidence="20">Binds 2 divalent metal cations per subunit. Magnesium or manganese.</text>
</comment>
<keyword evidence="7 20" id="KW-0686">Riboflavin biosynthesis</keyword>
<feature type="active site" description="Proton acceptor" evidence="19">
    <location>
        <position position="349"/>
    </location>
</feature>
<keyword evidence="11 19" id="KW-0862">Zinc</keyword>
<evidence type="ECO:0000256" key="20">
    <source>
        <dbReference type="HAMAP-Rule" id="MF_00180"/>
    </source>
</evidence>
<name>A0A1X1ZQJ7_9MYCO</name>
<protein>
    <recommendedName>
        <fullName evidence="19 20">Multifunctional fusion protein</fullName>
    </recommendedName>
    <domain>
        <recommendedName>
            <fullName evidence="19">GTP cyclohydrolase-2</fullName>
            <ecNumber evidence="19">3.5.4.25</ecNumber>
        </recommendedName>
        <alternativeName>
            <fullName evidence="19">GTP cyclohydrolase II</fullName>
        </alternativeName>
    </domain>
    <domain>
        <recommendedName>
            <fullName evidence="20">3,4-dihydroxy-2-butanone 4-phosphate synthase</fullName>
            <shortName evidence="20">DHBP synthase</shortName>
            <ecNumber evidence="20">4.1.99.12</ecNumber>
        </recommendedName>
    </domain>
</protein>
<evidence type="ECO:0000256" key="11">
    <source>
        <dbReference type="ARBA" id="ARBA00022833"/>
    </source>
</evidence>
<feature type="binding site" evidence="20">
    <location>
        <begin position="38"/>
        <end position="39"/>
    </location>
    <ligand>
        <name>D-ribulose 5-phosphate</name>
        <dbReference type="ChEBI" id="CHEBI:58121"/>
    </ligand>
</feature>
<evidence type="ECO:0000256" key="13">
    <source>
        <dbReference type="ARBA" id="ARBA00023134"/>
    </source>
</evidence>
<dbReference type="STRING" id="153971.AWC19_06950"/>
<feature type="binding site" evidence="19">
    <location>
        <begin position="315"/>
        <end position="317"/>
    </location>
    <ligand>
        <name>GTP</name>
        <dbReference type="ChEBI" id="CHEBI:37565"/>
    </ligand>
</feature>
<evidence type="ECO:0000256" key="4">
    <source>
        <dbReference type="ARBA" id="ARBA00004853"/>
    </source>
</evidence>
<comment type="catalytic activity">
    <reaction evidence="18 19">
        <text>GTP + 4 H2O = 2,5-diamino-6-hydroxy-4-(5-phosphoribosylamino)-pyrimidine + formate + 2 phosphate + 3 H(+)</text>
        <dbReference type="Rhea" id="RHEA:23704"/>
        <dbReference type="ChEBI" id="CHEBI:15377"/>
        <dbReference type="ChEBI" id="CHEBI:15378"/>
        <dbReference type="ChEBI" id="CHEBI:15740"/>
        <dbReference type="ChEBI" id="CHEBI:37565"/>
        <dbReference type="ChEBI" id="CHEBI:43474"/>
        <dbReference type="ChEBI" id="CHEBI:58614"/>
        <dbReference type="EC" id="3.5.4.25"/>
    </reaction>
</comment>
<evidence type="ECO:0000256" key="5">
    <source>
        <dbReference type="ARBA" id="ARBA00004904"/>
    </source>
</evidence>
<comment type="function">
    <text evidence="17 19">Catalyzes the conversion of GTP to 2,5-diamino-6-ribosylamino-4(3H)-pyrimidinone 5'-phosphate (DARP), formate and pyrophosphate.</text>
</comment>
<comment type="caution">
    <text evidence="22">The sequence shown here is derived from an EMBL/GenBank/DDBJ whole genome shotgun (WGS) entry which is preliminary data.</text>
</comment>
<feature type="binding site" evidence="20">
    <location>
        <position position="39"/>
    </location>
    <ligand>
        <name>Mg(2+)</name>
        <dbReference type="ChEBI" id="CHEBI:18420"/>
        <label>1</label>
    </ligand>
</feature>
<dbReference type="Gene3D" id="3.90.870.10">
    <property type="entry name" value="DHBP synthase"/>
    <property type="match status" value="1"/>
</dbReference>
<dbReference type="GO" id="GO:0005829">
    <property type="term" value="C:cytosol"/>
    <property type="evidence" value="ECO:0007669"/>
    <property type="project" value="TreeGrafter"/>
</dbReference>
<evidence type="ECO:0000256" key="9">
    <source>
        <dbReference type="ARBA" id="ARBA00022741"/>
    </source>
</evidence>
<dbReference type="EC" id="3.5.4.25" evidence="19"/>
<evidence type="ECO:0000256" key="2">
    <source>
        <dbReference type="ARBA" id="ARBA00001936"/>
    </source>
</evidence>
<feature type="binding site" evidence="19">
    <location>
        <position position="292"/>
    </location>
    <ligand>
        <name>GTP</name>
        <dbReference type="ChEBI" id="CHEBI:37565"/>
    </ligand>
</feature>
<evidence type="ECO:0000256" key="16">
    <source>
        <dbReference type="ARBA" id="ARBA00023268"/>
    </source>
</evidence>
<dbReference type="InterPro" id="IPR017945">
    <property type="entry name" value="DHBP_synth_RibB-like_a/b_dom"/>
</dbReference>
<comment type="subunit">
    <text evidence="20">Homodimer.</text>
</comment>
<proteinExistence type="inferred from homology"/>
<keyword evidence="10 19" id="KW-0378">Hydrolase</keyword>
<evidence type="ECO:0000313" key="22">
    <source>
        <dbReference type="EMBL" id="ORW25528.1"/>
    </source>
</evidence>
<comment type="catalytic activity">
    <reaction evidence="1 20">
        <text>D-ribulose 5-phosphate = (2S)-2-hydroxy-3-oxobutyl phosphate + formate + H(+)</text>
        <dbReference type="Rhea" id="RHEA:18457"/>
        <dbReference type="ChEBI" id="CHEBI:15378"/>
        <dbReference type="ChEBI" id="CHEBI:15740"/>
        <dbReference type="ChEBI" id="CHEBI:58121"/>
        <dbReference type="ChEBI" id="CHEBI:58830"/>
        <dbReference type="EC" id="4.1.99.12"/>
    </reaction>
</comment>
<reference evidence="22 23" key="1">
    <citation type="submission" date="2016-01" db="EMBL/GenBank/DDBJ databases">
        <title>The new phylogeny of the genus Mycobacterium.</title>
        <authorList>
            <person name="Tarcisio F."/>
            <person name="Conor M."/>
            <person name="Antonella G."/>
            <person name="Elisabetta G."/>
            <person name="Giulia F.S."/>
            <person name="Sara T."/>
            <person name="Anna F."/>
            <person name="Clotilde B."/>
            <person name="Roberto B."/>
            <person name="Veronica D.S."/>
            <person name="Fabio R."/>
            <person name="Monica P."/>
            <person name="Olivier J."/>
            <person name="Enrico T."/>
            <person name="Nicola S."/>
        </authorList>
    </citation>
    <scope>NUCLEOTIDE SEQUENCE [LARGE SCALE GENOMIC DNA]</scope>
    <source>
        <strain evidence="22 23">DSM 44572</strain>
    </source>
</reference>
<accession>A0A1X1ZQJ7</accession>
<keyword evidence="13 19" id="KW-0342">GTP-binding</keyword>
<feature type="site" description="Essential for catalytic activity" evidence="20">
    <location>
        <position position="175"/>
    </location>
</feature>
<dbReference type="OrthoDB" id="9793111at2"/>
<comment type="similarity">
    <text evidence="6">In the N-terminal section; belongs to the DHBP synthase family.</text>
</comment>
<dbReference type="EMBL" id="LQPJ01000097">
    <property type="protein sequence ID" value="ORW25528.1"/>
    <property type="molecule type" value="Genomic_DNA"/>
</dbReference>
<sequence length="428" mass="44878">MTLKPLFEPESLPADPVDRAIRAVGRGECVVLIDAEDRENEGDLILAAELATPETIGFMVRHTSGLLCVSIPSARADELRLPLMVDAPEDMFGTAFTVSVDARRGTSTGISAADRAATVRAIASPNASADDFVRPGHVFPLRASDGGVLSRPGHTEASLELVRLAGLEPAGVLAEIVHDDGSLARRPALFEFAKAHGLECITIDQLVAYLHLSGAGPLPAKHGGAAVARVASARLKTSAGSGTLYAYRSLDTQIEHAAWVLGDLGAGVLVRVHSECLTGDALGSVRCDCGEQLQDAQLRIADAGRGVIIYLQGHEGRGIGLASKVAAYALQDKGLDTVEANVALGLPVDARSYDDAAAILVDLGVTSVRLMTNNPQKCKALEAAGIGVERVPLWLPATAHNHRYLSAKQTKLCHLGNDQLGTLRAVGE</sequence>
<dbReference type="GO" id="GO:0008686">
    <property type="term" value="F:3,4-dihydroxy-2-butanone-4-phosphate synthase activity"/>
    <property type="evidence" value="ECO:0007669"/>
    <property type="project" value="UniProtKB-UniRule"/>
</dbReference>
<dbReference type="InterPro" id="IPR036144">
    <property type="entry name" value="RibA-like_sf"/>
</dbReference>
<dbReference type="UniPathway" id="UPA00275">
    <property type="reaction ID" value="UER00399"/>
</dbReference>
<dbReference type="NCBIfam" id="NF001591">
    <property type="entry name" value="PRK00393.1"/>
    <property type="match status" value="1"/>
</dbReference>
<keyword evidence="9 19" id="KW-0547">Nucleotide-binding</keyword>
<evidence type="ECO:0000259" key="21">
    <source>
        <dbReference type="Pfam" id="PF00925"/>
    </source>
</evidence>
<evidence type="ECO:0000256" key="15">
    <source>
        <dbReference type="ARBA" id="ARBA00023239"/>
    </source>
</evidence>
<feature type="binding site" evidence="20">
    <location>
        <position position="39"/>
    </location>
    <ligand>
        <name>Mg(2+)</name>
        <dbReference type="ChEBI" id="CHEBI:18420"/>
        <label>2</label>
    </ligand>
</feature>